<gene>
    <name evidence="2" type="ORF">AMORRO_LOCUS17208</name>
</gene>
<dbReference type="OrthoDB" id="2446119at2759"/>
<evidence type="ECO:0000256" key="1">
    <source>
        <dbReference type="SAM" id="MobiDB-lite"/>
    </source>
</evidence>
<dbReference type="Proteomes" id="UP000789342">
    <property type="component" value="Unassembled WGS sequence"/>
</dbReference>
<evidence type="ECO:0000313" key="3">
    <source>
        <dbReference type="Proteomes" id="UP000789342"/>
    </source>
</evidence>
<feature type="non-terminal residue" evidence="2">
    <location>
        <position position="1"/>
    </location>
</feature>
<feature type="region of interest" description="Disordered" evidence="1">
    <location>
        <begin position="1"/>
        <end position="27"/>
    </location>
</feature>
<feature type="region of interest" description="Disordered" evidence="1">
    <location>
        <begin position="56"/>
        <end position="89"/>
    </location>
</feature>
<accession>A0A9N9P028</accession>
<proteinExistence type="predicted"/>
<sequence length="89" mass="10259">RMCGPTPNSDTHQEETKSRVHNSSSTILPIYVKPKSCEDKEMDNFLVERHNEQISNEIRERNQEKKLQRESTISSGNGQAEISELEQDD</sequence>
<feature type="compositionally biased region" description="Basic and acidic residues" evidence="1">
    <location>
        <begin position="56"/>
        <end position="69"/>
    </location>
</feature>
<keyword evidence="3" id="KW-1185">Reference proteome</keyword>
<dbReference type="AlphaFoldDB" id="A0A9N9P028"/>
<evidence type="ECO:0000313" key="2">
    <source>
        <dbReference type="EMBL" id="CAG8779539.1"/>
    </source>
</evidence>
<dbReference type="EMBL" id="CAJVPV010051583">
    <property type="protein sequence ID" value="CAG8779539.1"/>
    <property type="molecule type" value="Genomic_DNA"/>
</dbReference>
<comment type="caution">
    <text evidence="2">The sequence shown here is derived from an EMBL/GenBank/DDBJ whole genome shotgun (WGS) entry which is preliminary data.</text>
</comment>
<feature type="compositionally biased region" description="Polar residues" evidence="1">
    <location>
        <begin position="70"/>
        <end position="80"/>
    </location>
</feature>
<protein>
    <submittedName>
        <fullName evidence="2">18386_t:CDS:1</fullName>
    </submittedName>
</protein>
<organism evidence="2 3">
    <name type="scientific">Acaulospora morrowiae</name>
    <dbReference type="NCBI Taxonomy" id="94023"/>
    <lineage>
        <taxon>Eukaryota</taxon>
        <taxon>Fungi</taxon>
        <taxon>Fungi incertae sedis</taxon>
        <taxon>Mucoromycota</taxon>
        <taxon>Glomeromycotina</taxon>
        <taxon>Glomeromycetes</taxon>
        <taxon>Diversisporales</taxon>
        <taxon>Acaulosporaceae</taxon>
        <taxon>Acaulospora</taxon>
    </lineage>
</organism>
<name>A0A9N9P028_9GLOM</name>
<reference evidence="2" key="1">
    <citation type="submission" date="2021-06" db="EMBL/GenBank/DDBJ databases">
        <authorList>
            <person name="Kallberg Y."/>
            <person name="Tangrot J."/>
            <person name="Rosling A."/>
        </authorList>
    </citation>
    <scope>NUCLEOTIDE SEQUENCE</scope>
    <source>
        <strain evidence="2">CL551</strain>
    </source>
</reference>
<feature type="compositionally biased region" description="Polar residues" evidence="1">
    <location>
        <begin position="1"/>
        <end position="10"/>
    </location>
</feature>
<feature type="non-terminal residue" evidence="2">
    <location>
        <position position="89"/>
    </location>
</feature>